<evidence type="ECO:0000256" key="3">
    <source>
        <dbReference type="ARBA" id="ARBA00011977"/>
    </source>
</evidence>
<dbReference type="Proteomes" id="UP000295221">
    <property type="component" value="Unassembled WGS sequence"/>
</dbReference>
<dbReference type="GO" id="GO:0043527">
    <property type="term" value="C:tRNA methyltransferase complex"/>
    <property type="evidence" value="ECO:0007669"/>
    <property type="project" value="TreeGrafter"/>
</dbReference>
<reference evidence="8 9" key="1">
    <citation type="submission" date="2019-03" db="EMBL/GenBank/DDBJ databases">
        <title>Genomic Encyclopedia of Type Strains, Phase IV (KMG-IV): sequencing the most valuable type-strain genomes for metagenomic binning, comparative biology and taxonomic classification.</title>
        <authorList>
            <person name="Goeker M."/>
        </authorList>
    </citation>
    <scope>NUCLEOTIDE SEQUENCE [LARGE SCALE GENOMIC DNA]</scope>
    <source>
        <strain evidence="8 9">DSM 24179</strain>
    </source>
</reference>
<dbReference type="SUPFAM" id="SSF53335">
    <property type="entry name" value="S-adenosyl-L-methionine-dependent methyltransferases"/>
    <property type="match status" value="1"/>
</dbReference>
<keyword evidence="5 8" id="KW-0808">Transferase</keyword>
<dbReference type="InterPro" id="IPR029063">
    <property type="entry name" value="SAM-dependent_MTases_sf"/>
</dbReference>
<evidence type="ECO:0000256" key="5">
    <source>
        <dbReference type="ARBA" id="ARBA00022679"/>
    </source>
</evidence>
<evidence type="ECO:0000256" key="1">
    <source>
        <dbReference type="ARBA" id="ARBA00000142"/>
    </source>
</evidence>
<dbReference type="PANTHER" id="PTHR23417">
    <property type="entry name" value="3-DEOXY-D-MANNO-OCTULOSONIC-ACID TRANSFERASE/TRNA GUANINE-N 7 - -METHYLTRANSFERASE"/>
    <property type="match status" value="1"/>
</dbReference>
<evidence type="ECO:0000256" key="7">
    <source>
        <dbReference type="ARBA" id="ARBA00022694"/>
    </source>
</evidence>
<dbReference type="AlphaFoldDB" id="A0A4R2GIC0"/>
<gene>
    <name evidence="8" type="ORF">EV194_10682</name>
</gene>
<dbReference type="PANTHER" id="PTHR23417:SF14">
    <property type="entry name" value="PENTACOTRIPEPTIDE-REPEAT REGION OF PRORP DOMAIN-CONTAINING PROTEIN"/>
    <property type="match status" value="1"/>
</dbReference>
<comment type="caution">
    <text evidence="8">The sequence shown here is derived from an EMBL/GenBank/DDBJ whole genome shotgun (WGS) entry which is preliminary data.</text>
</comment>
<keyword evidence="6" id="KW-0949">S-adenosyl-L-methionine</keyword>
<dbReference type="PROSITE" id="PS51625">
    <property type="entry name" value="SAM_MT_TRMB"/>
    <property type="match status" value="1"/>
</dbReference>
<keyword evidence="4 8" id="KW-0489">Methyltransferase</keyword>
<dbReference type="Pfam" id="PF02390">
    <property type="entry name" value="Methyltransf_4"/>
    <property type="match status" value="1"/>
</dbReference>
<evidence type="ECO:0000313" key="9">
    <source>
        <dbReference type="Proteomes" id="UP000295221"/>
    </source>
</evidence>
<dbReference type="InterPro" id="IPR003358">
    <property type="entry name" value="tRNA_(Gua-N-7)_MeTrfase_Trmb"/>
</dbReference>
<accession>A0A4R2GIC0</accession>
<evidence type="ECO:0000256" key="6">
    <source>
        <dbReference type="ARBA" id="ARBA00022691"/>
    </source>
</evidence>
<dbReference type="RefSeq" id="WP_132433844.1">
    <property type="nucleotide sequence ID" value="NZ_SLWK01000006.1"/>
</dbReference>
<evidence type="ECO:0000313" key="8">
    <source>
        <dbReference type="EMBL" id="TCO07941.1"/>
    </source>
</evidence>
<dbReference type="NCBIfam" id="NF001080">
    <property type="entry name" value="PRK00121.2-2"/>
    <property type="match status" value="1"/>
</dbReference>
<dbReference type="EMBL" id="SLWK01000006">
    <property type="protein sequence ID" value="TCO07941.1"/>
    <property type="molecule type" value="Genomic_DNA"/>
</dbReference>
<protein>
    <recommendedName>
        <fullName evidence="3">tRNA (guanine(46)-N(7))-methyltransferase</fullName>
        <ecNumber evidence="3">2.1.1.33</ecNumber>
    </recommendedName>
</protein>
<comment type="catalytic activity">
    <reaction evidence="1">
        <text>guanosine(46) in tRNA + S-adenosyl-L-methionine = N(7)-methylguanosine(46) in tRNA + S-adenosyl-L-homocysteine</text>
        <dbReference type="Rhea" id="RHEA:42708"/>
        <dbReference type="Rhea" id="RHEA-COMP:10188"/>
        <dbReference type="Rhea" id="RHEA-COMP:10189"/>
        <dbReference type="ChEBI" id="CHEBI:57856"/>
        <dbReference type="ChEBI" id="CHEBI:59789"/>
        <dbReference type="ChEBI" id="CHEBI:74269"/>
        <dbReference type="ChEBI" id="CHEBI:74480"/>
        <dbReference type="EC" id="2.1.1.33"/>
    </reaction>
</comment>
<evidence type="ECO:0000256" key="2">
    <source>
        <dbReference type="ARBA" id="ARBA00003015"/>
    </source>
</evidence>
<keyword evidence="7" id="KW-0819">tRNA processing</keyword>
<dbReference type="CDD" id="cd02440">
    <property type="entry name" value="AdoMet_MTases"/>
    <property type="match status" value="1"/>
</dbReference>
<keyword evidence="9" id="KW-1185">Reference proteome</keyword>
<sequence>MGKNKLQKFEEMDGFPHVIQAEFDEVFQKDYKLKGKWSSDFFGNMNPVVLELGCGKGEYTVGLARRYPQKNFLGVDIKGSRMHAGASASFNEGLKNVGFIRTHIEMINSFFASNEVDEIWLTFPDPQMNKTRKRLTSTRFLSHYSGFLKPGGRIHLKTDSWFQYSYAKAVCETNNLTVIHDYTDLHNDDAPAELKEIKTYYEERFMAHAVPIKYLCFILPERHQLAEPDIDIPKDIYHNAGRGVKLYHNDEKAPPKLDVR</sequence>
<proteinExistence type="predicted"/>
<dbReference type="Gene3D" id="3.40.50.150">
    <property type="entry name" value="Vaccinia Virus protein VP39"/>
    <property type="match status" value="1"/>
</dbReference>
<dbReference type="OrthoDB" id="9802090at2"/>
<dbReference type="EC" id="2.1.1.33" evidence="3"/>
<evidence type="ECO:0000256" key="4">
    <source>
        <dbReference type="ARBA" id="ARBA00022603"/>
    </source>
</evidence>
<organism evidence="8 9">
    <name type="scientific">Natronoflexus pectinivorans</name>
    <dbReference type="NCBI Taxonomy" id="682526"/>
    <lineage>
        <taxon>Bacteria</taxon>
        <taxon>Pseudomonadati</taxon>
        <taxon>Bacteroidota</taxon>
        <taxon>Bacteroidia</taxon>
        <taxon>Marinilabiliales</taxon>
        <taxon>Marinilabiliaceae</taxon>
        <taxon>Natronoflexus</taxon>
    </lineage>
</organism>
<comment type="function">
    <text evidence="2">Catalyzes the formation of N(7)-methylguanine at position 46 (m7G46) in tRNA.</text>
</comment>
<name>A0A4R2GIC0_9BACT</name>
<dbReference type="GO" id="GO:0008176">
    <property type="term" value="F:tRNA (guanine(46)-N7)-methyltransferase activity"/>
    <property type="evidence" value="ECO:0007669"/>
    <property type="project" value="UniProtKB-EC"/>
</dbReference>